<dbReference type="Gene3D" id="3.40.630.30">
    <property type="match status" value="1"/>
</dbReference>
<accession>A0A9W6HW90</accession>
<dbReference type="InterPro" id="IPR000182">
    <property type="entry name" value="GNAT_dom"/>
</dbReference>
<dbReference type="InterPro" id="IPR016181">
    <property type="entry name" value="Acyl_CoA_acyltransferase"/>
</dbReference>
<reference evidence="2" key="2">
    <citation type="submission" date="2023-01" db="EMBL/GenBank/DDBJ databases">
        <authorList>
            <person name="Sun Q."/>
            <person name="Evtushenko L."/>
        </authorList>
    </citation>
    <scope>NUCLEOTIDE SEQUENCE</scope>
    <source>
        <strain evidence="2">VKM Ac-2007</strain>
    </source>
</reference>
<comment type="caution">
    <text evidence="2">The sequence shown here is derived from an EMBL/GenBank/DDBJ whole genome shotgun (WGS) entry which is preliminary data.</text>
</comment>
<evidence type="ECO:0000259" key="1">
    <source>
        <dbReference type="PROSITE" id="PS51186"/>
    </source>
</evidence>
<proteinExistence type="predicted"/>
<dbReference type="EMBL" id="BSEV01000001">
    <property type="protein sequence ID" value="GLK06839.1"/>
    <property type="molecule type" value="Genomic_DNA"/>
</dbReference>
<dbReference type="AlphaFoldDB" id="A0A9W6HW90"/>
<dbReference type="Pfam" id="PF00583">
    <property type="entry name" value="Acetyltransf_1"/>
    <property type="match status" value="1"/>
</dbReference>
<keyword evidence="3" id="KW-1185">Reference proteome</keyword>
<sequence>MLACPAPARTPPGDVVEIRPARPGDEEAIRRFLTGLSARTRHLRFLVDVGVPSASMVRALLAVDERRDALLAVTGETVVGHAMGVRGAGVAGAAAEIEIAVVVADEWQGRGLGSRLVRRLLRRASVNGVGTVTMDVLGENRRVLAMVRRLWPEAAMRVSCGVVEVAAPVEPRS</sequence>
<dbReference type="PROSITE" id="PS51186">
    <property type="entry name" value="GNAT"/>
    <property type="match status" value="1"/>
</dbReference>
<evidence type="ECO:0000313" key="2">
    <source>
        <dbReference type="EMBL" id="GLK06839.1"/>
    </source>
</evidence>
<dbReference type="GO" id="GO:0016747">
    <property type="term" value="F:acyltransferase activity, transferring groups other than amino-acyl groups"/>
    <property type="evidence" value="ECO:0007669"/>
    <property type="project" value="InterPro"/>
</dbReference>
<evidence type="ECO:0000313" key="3">
    <source>
        <dbReference type="Proteomes" id="UP001143474"/>
    </source>
</evidence>
<gene>
    <name evidence="2" type="ORF">GCM10017600_02440</name>
</gene>
<reference evidence="2" key="1">
    <citation type="journal article" date="2014" name="Int. J. Syst. Evol. Microbiol.">
        <title>Complete genome sequence of Corynebacterium casei LMG S-19264T (=DSM 44701T), isolated from a smear-ripened cheese.</title>
        <authorList>
            <consortium name="US DOE Joint Genome Institute (JGI-PGF)"/>
            <person name="Walter F."/>
            <person name="Albersmeier A."/>
            <person name="Kalinowski J."/>
            <person name="Ruckert C."/>
        </authorList>
    </citation>
    <scope>NUCLEOTIDE SEQUENCE</scope>
    <source>
        <strain evidence="2">VKM Ac-2007</strain>
    </source>
</reference>
<name>A0A9W6HW90_9ACTN</name>
<organism evidence="2 3">
    <name type="scientific">Streptosporangium carneum</name>
    <dbReference type="NCBI Taxonomy" id="47481"/>
    <lineage>
        <taxon>Bacteria</taxon>
        <taxon>Bacillati</taxon>
        <taxon>Actinomycetota</taxon>
        <taxon>Actinomycetes</taxon>
        <taxon>Streptosporangiales</taxon>
        <taxon>Streptosporangiaceae</taxon>
        <taxon>Streptosporangium</taxon>
    </lineage>
</organism>
<feature type="domain" description="N-acetyltransferase" evidence="1">
    <location>
        <begin position="16"/>
        <end position="173"/>
    </location>
</feature>
<dbReference type="Proteomes" id="UP001143474">
    <property type="component" value="Unassembled WGS sequence"/>
</dbReference>
<protein>
    <recommendedName>
        <fullName evidence="1">N-acetyltransferase domain-containing protein</fullName>
    </recommendedName>
</protein>
<dbReference type="SUPFAM" id="SSF55729">
    <property type="entry name" value="Acyl-CoA N-acyltransferases (Nat)"/>
    <property type="match status" value="1"/>
</dbReference>